<keyword evidence="2" id="KW-1185">Reference proteome</keyword>
<sequence>MLILPYLLFYFFHVVKSCVSIKRMFFRCLFRRIFCSHKVNFVMRLNLITTTTTL</sequence>
<proteinExistence type="predicted"/>
<evidence type="ECO:0000313" key="2">
    <source>
        <dbReference type="Proteomes" id="UP000033423"/>
    </source>
</evidence>
<reference evidence="1 2" key="1">
    <citation type="submission" date="2015-02" db="EMBL/GenBank/DDBJ databases">
        <title>Single-cell genomics of uncultivated deep-branching MTB reveals a conserved set of magnetosome genes.</title>
        <authorList>
            <person name="Kolinko S."/>
            <person name="Richter M."/>
            <person name="Glockner F.O."/>
            <person name="Brachmann A."/>
            <person name="Schuler D."/>
        </authorList>
    </citation>
    <scope>NUCLEOTIDE SEQUENCE [LARGE SCALE GENOMIC DNA]</scope>
    <source>
        <strain evidence="1">TM-1</strain>
    </source>
</reference>
<comment type="caution">
    <text evidence="1">The sequence shown here is derived from an EMBL/GenBank/DDBJ whole genome shotgun (WGS) entry which is preliminary data.</text>
</comment>
<dbReference type="EMBL" id="LACI01000208">
    <property type="protein sequence ID" value="KJU87363.1"/>
    <property type="molecule type" value="Genomic_DNA"/>
</dbReference>
<accession>A0A0F3H367</accession>
<name>A0A0F3H367_9BACT</name>
<protein>
    <submittedName>
        <fullName evidence="1">Uncharacterized protein</fullName>
    </submittedName>
</protein>
<gene>
    <name evidence="1" type="ORF">MBAV_000441</name>
</gene>
<evidence type="ECO:0000313" key="1">
    <source>
        <dbReference type="EMBL" id="KJU87363.1"/>
    </source>
</evidence>
<organism evidence="1 2">
    <name type="scientific">Candidatus Magnetobacterium bavaricum</name>
    <dbReference type="NCBI Taxonomy" id="29290"/>
    <lineage>
        <taxon>Bacteria</taxon>
        <taxon>Pseudomonadati</taxon>
        <taxon>Nitrospirota</taxon>
        <taxon>Thermodesulfovibrionia</taxon>
        <taxon>Thermodesulfovibrionales</taxon>
        <taxon>Candidatus Magnetobacteriaceae</taxon>
        <taxon>Candidatus Magnetobacterium</taxon>
    </lineage>
</organism>
<dbReference type="Proteomes" id="UP000033423">
    <property type="component" value="Unassembled WGS sequence"/>
</dbReference>
<dbReference type="AlphaFoldDB" id="A0A0F3H367"/>